<accession>A0AAD1UPX5</accession>
<gene>
    <name evidence="8" type="ORF">ECRASSUSDP1_LOCUS12171</name>
</gene>
<dbReference type="Proteomes" id="UP001295684">
    <property type="component" value="Unassembled WGS sequence"/>
</dbReference>
<feature type="transmembrane region" description="Helical" evidence="7">
    <location>
        <begin position="12"/>
        <end position="30"/>
    </location>
</feature>
<keyword evidence="5 7" id="KW-1133">Transmembrane helix</keyword>
<name>A0AAD1UPX5_EUPCR</name>
<evidence type="ECO:0000256" key="2">
    <source>
        <dbReference type="ARBA" id="ARBA00007965"/>
    </source>
</evidence>
<feature type="transmembrane region" description="Helical" evidence="7">
    <location>
        <begin position="177"/>
        <end position="201"/>
    </location>
</feature>
<evidence type="ECO:0000256" key="6">
    <source>
        <dbReference type="ARBA" id="ARBA00023136"/>
    </source>
</evidence>
<comment type="subcellular location">
    <subcellularLocation>
        <location evidence="1">Membrane</location>
        <topology evidence="1">Multi-pass membrane protein</topology>
    </subcellularLocation>
</comment>
<keyword evidence="9" id="KW-1185">Reference proteome</keyword>
<evidence type="ECO:0000256" key="5">
    <source>
        <dbReference type="ARBA" id="ARBA00022989"/>
    </source>
</evidence>
<dbReference type="GO" id="GO:0005337">
    <property type="term" value="F:nucleoside transmembrane transporter activity"/>
    <property type="evidence" value="ECO:0007669"/>
    <property type="project" value="InterPro"/>
</dbReference>
<feature type="transmembrane region" description="Helical" evidence="7">
    <location>
        <begin position="143"/>
        <end position="165"/>
    </location>
</feature>
<reference evidence="8" key="1">
    <citation type="submission" date="2023-07" db="EMBL/GenBank/DDBJ databases">
        <authorList>
            <consortium name="AG Swart"/>
            <person name="Singh M."/>
            <person name="Singh A."/>
            <person name="Seah K."/>
            <person name="Emmerich C."/>
        </authorList>
    </citation>
    <scope>NUCLEOTIDE SEQUENCE</scope>
    <source>
        <strain evidence="8">DP1</strain>
    </source>
</reference>
<dbReference type="InterPro" id="IPR002259">
    <property type="entry name" value="Eqnu_transpt"/>
</dbReference>
<dbReference type="EMBL" id="CAMPGE010012065">
    <property type="protein sequence ID" value="CAI2370852.1"/>
    <property type="molecule type" value="Genomic_DNA"/>
</dbReference>
<keyword evidence="3" id="KW-0813">Transport</keyword>
<organism evidence="8 9">
    <name type="scientific">Euplotes crassus</name>
    <dbReference type="NCBI Taxonomy" id="5936"/>
    <lineage>
        <taxon>Eukaryota</taxon>
        <taxon>Sar</taxon>
        <taxon>Alveolata</taxon>
        <taxon>Ciliophora</taxon>
        <taxon>Intramacronucleata</taxon>
        <taxon>Spirotrichea</taxon>
        <taxon>Hypotrichia</taxon>
        <taxon>Euplotida</taxon>
        <taxon>Euplotidae</taxon>
        <taxon>Moneuplotes</taxon>
    </lineage>
</organism>
<keyword evidence="6 7" id="KW-0472">Membrane</keyword>
<keyword evidence="4 7" id="KW-0812">Transmembrane</keyword>
<feature type="transmembrane region" description="Helical" evidence="7">
    <location>
        <begin position="107"/>
        <end position="131"/>
    </location>
</feature>
<evidence type="ECO:0000256" key="4">
    <source>
        <dbReference type="ARBA" id="ARBA00022692"/>
    </source>
</evidence>
<comment type="similarity">
    <text evidence="2">Belongs to the SLC29A/ENT transporter (TC 2.A.57) family.</text>
</comment>
<evidence type="ECO:0000256" key="7">
    <source>
        <dbReference type="SAM" id="Phobius"/>
    </source>
</evidence>
<comment type="caution">
    <text evidence="8">The sequence shown here is derived from an EMBL/GenBank/DDBJ whole genome shotgun (WGS) entry which is preliminary data.</text>
</comment>
<proteinExistence type="inferred from homology"/>
<evidence type="ECO:0000313" key="9">
    <source>
        <dbReference type="Proteomes" id="UP001295684"/>
    </source>
</evidence>
<sequence>MEPEIPAKDAYNFVYFTFLALGMAILLPWSSLVTALDYFIVKLPGHDVDFVVSILSNGPFFATNVLMIIFGKWFGVKRVVGICMMLMMVLTLALPLIPQVAGSEGAWIWVVSIIITISAVNGVMQCCAYGLAGSLADHNIATLNTGIGLSGLTVSIARVISLVFFPTDGTSENDNFFYGAIMYFAIGGVFLIIGVILLVILPKTRYYQYHIDEEEGKWSCLTL</sequence>
<evidence type="ECO:0000256" key="3">
    <source>
        <dbReference type="ARBA" id="ARBA00022448"/>
    </source>
</evidence>
<dbReference type="Pfam" id="PF01733">
    <property type="entry name" value="Nucleoside_tran"/>
    <property type="match status" value="1"/>
</dbReference>
<dbReference type="InterPro" id="IPR036259">
    <property type="entry name" value="MFS_trans_sf"/>
</dbReference>
<dbReference type="PANTHER" id="PTHR10332:SF10">
    <property type="entry name" value="EQUILIBRATIVE NUCLEOSIDE TRANSPORTER 4"/>
    <property type="match status" value="1"/>
</dbReference>
<evidence type="ECO:0000256" key="1">
    <source>
        <dbReference type="ARBA" id="ARBA00004141"/>
    </source>
</evidence>
<protein>
    <submittedName>
        <fullName evidence="8">Uncharacterized protein</fullName>
    </submittedName>
</protein>
<feature type="transmembrane region" description="Helical" evidence="7">
    <location>
        <begin position="82"/>
        <end position="101"/>
    </location>
</feature>
<dbReference type="AlphaFoldDB" id="A0AAD1UPX5"/>
<evidence type="ECO:0000313" key="8">
    <source>
        <dbReference type="EMBL" id="CAI2370852.1"/>
    </source>
</evidence>
<dbReference type="GO" id="GO:0005886">
    <property type="term" value="C:plasma membrane"/>
    <property type="evidence" value="ECO:0007669"/>
    <property type="project" value="TreeGrafter"/>
</dbReference>
<feature type="transmembrane region" description="Helical" evidence="7">
    <location>
        <begin position="50"/>
        <end position="70"/>
    </location>
</feature>
<dbReference type="PANTHER" id="PTHR10332">
    <property type="entry name" value="EQUILIBRATIVE NUCLEOSIDE TRANSPORTER"/>
    <property type="match status" value="1"/>
</dbReference>
<dbReference type="SUPFAM" id="SSF103473">
    <property type="entry name" value="MFS general substrate transporter"/>
    <property type="match status" value="1"/>
</dbReference>